<proteinExistence type="predicted"/>
<accession>H6WFX3</accession>
<organism evidence="1 2">
    <name type="scientific">Cyanophage S-TIM5</name>
    <dbReference type="NCBI Taxonomy" id="1137745"/>
    <lineage>
        <taxon>Viruses</taxon>
        <taxon>Duplodnaviria</taxon>
        <taxon>Heunggongvirae</taxon>
        <taxon>Uroviricota</taxon>
        <taxon>Caudoviricetes</taxon>
        <taxon>Aurunvirus</taxon>
        <taxon>Aurunvirus STIM5</taxon>
    </lineage>
</organism>
<name>H6WFX3_9CAUD</name>
<dbReference type="OrthoDB" id="5990at10239"/>
<evidence type="ECO:0000313" key="1">
    <source>
        <dbReference type="EMBL" id="AEZ65698.1"/>
    </source>
</evidence>
<dbReference type="KEGG" id="vg:14013902"/>
<keyword evidence="2" id="KW-1185">Reference proteome</keyword>
<protein>
    <submittedName>
        <fullName evidence="1">Virion structural protein and packaging</fullName>
    </submittedName>
</protein>
<dbReference type="EMBL" id="JQ245707">
    <property type="protein sequence ID" value="AEZ65698.1"/>
    <property type="molecule type" value="Genomic_DNA"/>
</dbReference>
<dbReference type="Proteomes" id="UP000007178">
    <property type="component" value="Segment"/>
</dbReference>
<dbReference type="RefSeq" id="YP_007006111.1">
    <property type="nucleotide sequence ID" value="NC_019516.2"/>
</dbReference>
<sequence>MTTPNHRWGIRYSSDSAKNLAYIQTQYTNDNDFAQPGELFLNENLQEIYYVDHSDDTAKKLAGVWAKTGSDAYYSAGKVGVGLSAPTAPLEIATTWNDNTTDQYGLKLTVTDTASGAGSKPLSVTVGGSSKLSLSKAGDLTVAGKVNLPSQPPASATASGVSGDIAWDTNYIYICVANNTWKRVAISTWT</sequence>
<dbReference type="GeneID" id="14013902"/>
<evidence type="ECO:0000313" key="2">
    <source>
        <dbReference type="Proteomes" id="UP000007178"/>
    </source>
</evidence>
<reference evidence="1 2" key="1">
    <citation type="journal article" date="2012" name="Proc. Natl. Acad. Sci. U.S.A.">
        <title>A novel lineage of myoviruses infecting cyanobacteria is widespread in the oceans.</title>
        <authorList>
            <person name="Sabehi G."/>
            <person name="Shaulov L."/>
            <person name="Silver D.H."/>
            <person name="Yanai I."/>
            <person name="Harel A."/>
            <person name="Lindell D."/>
        </authorList>
    </citation>
    <scope>NUCLEOTIDE SEQUENCE [LARGE SCALE GENOMIC DNA]</scope>
</reference>